<evidence type="ECO:0000313" key="3">
    <source>
        <dbReference type="EMBL" id="MBB4014016.1"/>
    </source>
</evidence>
<protein>
    <submittedName>
        <fullName evidence="3">Glucose/arabinose dehydrogenase</fullName>
    </submittedName>
</protein>
<accession>A0A840BT79</accession>
<dbReference type="Pfam" id="PF07995">
    <property type="entry name" value="GSDH"/>
    <property type="match status" value="1"/>
</dbReference>
<evidence type="ECO:0000259" key="2">
    <source>
        <dbReference type="Pfam" id="PF07995"/>
    </source>
</evidence>
<organism evidence="3 4">
    <name type="scientific">Niveibacterium umoris</name>
    <dbReference type="NCBI Taxonomy" id="1193620"/>
    <lineage>
        <taxon>Bacteria</taxon>
        <taxon>Pseudomonadati</taxon>
        <taxon>Pseudomonadota</taxon>
        <taxon>Betaproteobacteria</taxon>
        <taxon>Rhodocyclales</taxon>
        <taxon>Rhodocyclaceae</taxon>
        <taxon>Niveibacterium</taxon>
    </lineage>
</organism>
<dbReference type="Gene3D" id="2.120.10.30">
    <property type="entry name" value="TolB, C-terminal domain"/>
    <property type="match status" value="1"/>
</dbReference>
<gene>
    <name evidence="3" type="ORF">GGR36_003362</name>
</gene>
<keyword evidence="1" id="KW-0732">Signal</keyword>
<dbReference type="RefSeq" id="WP_183635920.1">
    <property type="nucleotide sequence ID" value="NZ_BAABLE010000005.1"/>
</dbReference>
<dbReference type="InterPro" id="IPR011042">
    <property type="entry name" value="6-blade_b-propeller_TolB-like"/>
</dbReference>
<dbReference type="PROSITE" id="PS51257">
    <property type="entry name" value="PROKAR_LIPOPROTEIN"/>
    <property type="match status" value="1"/>
</dbReference>
<dbReference type="SUPFAM" id="SSF50952">
    <property type="entry name" value="Soluble quinoprotein glucose dehydrogenase"/>
    <property type="match status" value="1"/>
</dbReference>
<dbReference type="InterPro" id="IPR011041">
    <property type="entry name" value="Quinoprot_gluc/sorb_DH_b-prop"/>
</dbReference>
<name>A0A840BT79_9RHOO</name>
<dbReference type="PANTHER" id="PTHR19328">
    <property type="entry name" value="HEDGEHOG-INTERACTING PROTEIN"/>
    <property type="match status" value="1"/>
</dbReference>
<sequence>MTRHSPALPSERLEARLCLAVLIACACSVVACCGGGGDAATPVVPAPTPTPTPTTPPKTVLLNSALASPWGLAFLPDGRMLVTQKAGTMVILSADGATVQATLNNLPPVIADGQGGLLDVALDPDFNTTPWVYWTYSEPGSGAEAGLAGTAVARGKLVGDTLQEIAVIYRQVPKVSGSGHFGSRLAFRSDKTLFVTLGERQKGSPAQDLTQSLGKVIRINRDGSIPTGNPVFASAGARPEIWSYGHRNPQGAAIHPTTGELWETEHGPQGGDELNLIRAGNNYGWPIRSYGCNYGDPVGDACRIGGGTHAPDYTEPVSYWVPISVAPAGLTFYTGSKFPEWQKSVFFGALAGTALWRVELNGNVEASREKLFAALGQRIRCVKQGPDGWLYLLTDGGQLIRIER</sequence>
<dbReference type="EMBL" id="JACIET010000002">
    <property type="protein sequence ID" value="MBB4014016.1"/>
    <property type="molecule type" value="Genomic_DNA"/>
</dbReference>
<proteinExistence type="predicted"/>
<feature type="signal peptide" evidence="1">
    <location>
        <begin position="1"/>
        <end position="31"/>
    </location>
</feature>
<evidence type="ECO:0000256" key="1">
    <source>
        <dbReference type="SAM" id="SignalP"/>
    </source>
</evidence>
<dbReference type="AlphaFoldDB" id="A0A840BT79"/>
<evidence type="ECO:0000313" key="4">
    <source>
        <dbReference type="Proteomes" id="UP000561045"/>
    </source>
</evidence>
<keyword evidence="4" id="KW-1185">Reference proteome</keyword>
<reference evidence="3 4" key="1">
    <citation type="submission" date="2020-08" db="EMBL/GenBank/DDBJ databases">
        <title>Genomic Encyclopedia of Type Strains, Phase IV (KMG-IV): sequencing the most valuable type-strain genomes for metagenomic binning, comparative biology and taxonomic classification.</title>
        <authorList>
            <person name="Goeker M."/>
        </authorList>
    </citation>
    <scope>NUCLEOTIDE SEQUENCE [LARGE SCALE GENOMIC DNA]</scope>
    <source>
        <strain evidence="3 4">DSM 106739</strain>
    </source>
</reference>
<dbReference type="InterPro" id="IPR012938">
    <property type="entry name" value="Glc/Sorbosone_DH"/>
</dbReference>
<dbReference type="Proteomes" id="UP000561045">
    <property type="component" value="Unassembled WGS sequence"/>
</dbReference>
<feature type="chain" id="PRO_5032716305" evidence="1">
    <location>
        <begin position="32"/>
        <end position="404"/>
    </location>
</feature>
<feature type="domain" description="Glucose/Sorbosone dehydrogenase" evidence="2">
    <location>
        <begin position="66"/>
        <end position="401"/>
    </location>
</feature>
<dbReference type="PANTHER" id="PTHR19328:SF75">
    <property type="entry name" value="ALDOSE SUGAR DEHYDROGENASE YLII"/>
    <property type="match status" value="1"/>
</dbReference>
<comment type="caution">
    <text evidence="3">The sequence shown here is derived from an EMBL/GenBank/DDBJ whole genome shotgun (WGS) entry which is preliminary data.</text>
</comment>